<organism evidence="3 4">
    <name type="scientific">Naasia aerilata</name>
    <dbReference type="NCBI Taxonomy" id="1162966"/>
    <lineage>
        <taxon>Bacteria</taxon>
        <taxon>Bacillati</taxon>
        <taxon>Actinomycetota</taxon>
        <taxon>Actinomycetes</taxon>
        <taxon>Micrococcales</taxon>
        <taxon>Microbacteriaceae</taxon>
        <taxon>Naasia</taxon>
    </lineage>
</organism>
<dbReference type="InterPro" id="IPR011528">
    <property type="entry name" value="NERD"/>
</dbReference>
<keyword evidence="1" id="KW-1133">Transmembrane helix</keyword>
<accession>A0ABN6XU13</accession>
<feature type="transmembrane region" description="Helical" evidence="1">
    <location>
        <begin position="236"/>
        <end position="264"/>
    </location>
</feature>
<dbReference type="Proteomes" id="UP001321498">
    <property type="component" value="Chromosome"/>
</dbReference>
<dbReference type="PROSITE" id="PS50965">
    <property type="entry name" value="NERD"/>
    <property type="match status" value="1"/>
</dbReference>
<evidence type="ECO:0000259" key="2">
    <source>
        <dbReference type="PROSITE" id="PS50965"/>
    </source>
</evidence>
<keyword evidence="4" id="KW-1185">Reference proteome</keyword>
<keyword evidence="1" id="KW-0812">Transmembrane</keyword>
<keyword evidence="1" id="KW-0472">Membrane</keyword>
<evidence type="ECO:0000256" key="1">
    <source>
        <dbReference type="SAM" id="Phobius"/>
    </source>
</evidence>
<proteinExistence type="predicted"/>
<protein>
    <recommendedName>
        <fullName evidence="2">NERD domain-containing protein</fullName>
    </recommendedName>
</protein>
<dbReference type="RefSeq" id="WP_286277102.1">
    <property type="nucleotide sequence ID" value="NZ_AP027731.1"/>
</dbReference>
<evidence type="ECO:0000313" key="3">
    <source>
        <dbReference type="EMBL" id="BDZ47150.1"/>
    </source>
</evidence>
<sequence length="266" mass="29053">MTLTTGAVRHGLPGQLLIEEVVRRQARQTPRTAFQRMLGRSPISQKDLPWYTGAKGELMVGALLDRLPGQWRVLHSLPVGPASDIDHIVIGPPGVFVINTKHHRNKRVWVAGRAVLVEGHRMPYIVKAEREAARVTEALARAGVFGTQVTPLVAVVGAASLTLRERPAVPVLRAERLISWLRTQPVRLQDDVVAEFARRLSQPEVWAVLPESVPDARARFAAIESEVARARAIRHAWALIGALTVLSFGLVTAQSLLGGVALALSH</sequence>
<dbReference type="Pfam" id="PF08378">
    <property type="entry name" value="NERD"/>
    <property type="match status" value="1"/>
</dbReference>
<dbReference type="EMBL" id="AP027731">
    <property type="protein sequence ID" value="BDZ47150.1"/>
    <property type="molecule type" value="Genomic_DNA"/>
</dbReference>
<evidence type="ECO:0000313" key="4">
    <source>
        <dbReference type="Proteomes" id="UP001321498"/>
    </source>
</evidence>
<feature type="domain" description="NERD" evidence="2">
    <location>
        <begin position="52"/>
        <end position="162"/>
    </location>
</feature>
<reference evidence="4" key="1">
    <citation type="journal article" date="2019" name="Int. J. Syst. Evol. Microbiol.">
        <title>The Global Catalogue of Microorganisms (GCM) 10K type strain sequencing project: providing services to taxonomists for standard genome sequencing and annotation.</title>
        <authorList>
            <consortium name="The Broad Institute Genomics Platform"/>
            <consortium name="The Broad Institute Genome Sequencing Center for Infectious Disease"/>
            <person name="Wu L."/>
            <person name="Ma J."/>
        </authorList>
    </citation>
    <scope>NUCLEOTIDE SEQUENCE [LARGE SCALE GENOMIC DNA]</scope>
    <source>
        <strain evidence="4">NBRC 108725</strain>
    </source>
</reference>
<name>A0ABN6XU13_9MICO</name>
<gene>
    <name evidence="3" type="ORF">GCM10025866_30590</name>
</gene>